<protein>
    <submittedName>
        <fullName evidence="1">Uncharacterized protein</fullName>
    </submittedName>
</protein>
<evidence type="ECO:0000313" key="1">
    <source>
        <dbReference type="EMBL" id="CCM05850.1"/>
    </source>
</evidence>
<dbReference type="EMBL" id="HE797209">
    <property type="protein sequence ID" value="CCM05850.1"/>
    <property type="molecule type" value="Genomic_DNA"/>
</dbReference>
<evidence type="ECO:0000313" key="2">
    <source>
        <dbReference type="Proteomes" id="UP000006352"/>
    </source>
</evidence>
<dbReference type="InParanoid" id="J4GW65"/>
<dbReference type="RefSeq" id="XP_012185133.1">
    <property type="nucleotide sequence ID" value="XM_012329743.1"/>
</dbReference>
<dbReference type="GeneID" id="24100761"/>
<proteinExistence type="predicted"/>
<organism evidence="1 2">
    <name type="scientific">Fibroporia radiculosa</name>
    <dbReference type="NCBI Taxonomy" id="599839"/>
    <lineage>
        <taxon>Eukaryota</taxon>
        <taxon>Fungi</taxon>
        <taxon>Dikarya</taxon>
        <taxon>Basidiomycota</taxon>
        <taxon>Agaricomycotina</taxon>
        <taxon>Agaricomycetes</taxon>
        <taxon>Polyporales</taxon>
        <taxon>Fibroporiaceae</taxon>
        <taxon>Fibroporia</taxon>
    </lineage>
</organism>
<dbReference type="HOGENOM" id="CLU_2849714_0_0_1"/>
<keyword evidence="2" id="KW-1185">Reference proteome</keyword>
<dbReference type="AlphaFoldDB" id="J4GW65"/>
<reference evidence="1 2" key="1">
    <citation type="journal article" date="2012" name="Appl. Environ. Microbiol.">
        <title>Short-read sequencing for genomic analysis of the brown rot fungus Fibroporia radiculosa.</title>
        <authorList>
            <person name="Tang J.D."/>
            <person name="Perkins A.D."/>
            <person name="Sonstegard T.S."/>
            <person name="Schroeder S.G."/>
            <person name="Burgess S.C."/>
            <person name="Diehl S.V."/>
        </authorList>
    </citation>
    <scope>NUCLEOTIDE SEQUENCE [LARGE SCALE GENOMIC DNA]</scope>
    <source>
        <strain evidence="1 2">TFFH 294</strain>
    </source>
</reference>
<sequence length="65" mass="7480">MPRKIVRFDRRTGSIFKKSEYGEIRQRSQTDARDGQEVHVNPLNLSEKVRRSKLSLEAAVGNVQP</sequence>
<accession>J4GW65</accession>
<gene>
    <name evidence="1" type="ORF">FIBRA_08086</name>
</gene>
<dbReference type="Proteomes" id="UP000006352">
    <property type="component" value="Unassembled WGS sequence"/>
</dbReference>
<name>J4GW65_9APHY</name>